<keyword evidence="10 15" id="KW-0798">TonB box</keyword>
<accession>A0ABY0WJS5</accession>
<evidence type="ECO:0000256" key="4">
    <source>
        <dbReference type="ARBA" id="ARBA00022452"/>
    </source>
</evidence>
<evidence type="ECO:0000256" key="8">
    <source>
        <dbReference type="ARBA" id="ARBA00023004"/>
    </source>
</evidence>
<evidence type="ECO:0000259" key="16">
    <source>
        <dbReference type="Pfam" id="PF00593"/>
    </source>
</evidence>
<keyword evidence="3 14" id="KW-0813">Transport</keyword>
<evidence type="ECO:0000256" key="1">
    <source>
        <dbReference type="ARBA" id="ARBA00004571"/>
    </source>
</evidence>
<evidence type="ECO:0000256" key="3">
    <source>
        <dbReference type="ARBA" id="ARBA00022448"/>
    </source>
</evidence>
<name>A0ABY0WJS5_9PSED</name>
<organism evidence="18 19">
    <name type="scientific">Pseudomonas brenneri</name>
    <dbReference type="NCBI Taxonomy" id="129817"/>
    <lineage>
        <taxon>Bacteria</taxon>
        <taxon>Pseudomonadati</taxon>
        <taxon>Pseudomonadota</taxon>
        <taxon>Gammaproteobacteria</taxon>
        <taxon>Pseudomonadales</taxon>
        <taxon>Pseudomonadaceae</taxon>
        <taxon>Pseudomonas</taxon>
    </lineage>
</organism>
<evidence type="ECO:0000256" key="5">
    <source>
        <dbReference type="ARBA" id="ARBA00022496"/>
    </source>
</evidence>
<dbReference type="Proteomes" id="UP000199620">
    <property type="component" value="Chromosome I"/>
</dbReference>
<feature type="domain" description="TonB-dependent receptor-like beta-barrel" evidence="16">
    <location>
        <begin position="257"/>
        <end position="683"/>
    </location>
</feature>
<dbReference type="InterPro" id="IPR036942">
    <property type="entry name" value="Beta-barrel_TonB_sf"/>
</dbReference>
<evidence type="ECO:0000313" key="19">
    <source>
        <dbReference type="Proteomes" id="UP000199620"/>
    </source>
</evidence>
<comment type="subcellular location">
    <subcellularLocation>
        <location evidence="1 14">Cell outer membrane</location>
        <topology evidence="1 14">Multi-pass membrane protein</topology>
    </subcellularLocation>
</comment>
<sequence length="714" mass="79680">MPFAREPGSWVKALSLAPFGFVSMLVPVAVAAEEKGQLELPSQSITATASEETANGPVQGYVAKRSTTGAKTDTPITEIPQSISVISADRMRDQGALTVQDALRYVSGVRAEPFGLDSRGDWSKVRGSAPALFLDGLQQSFGSYTNIRTDPFTLERLEVLKGPASMLYGQSPVGGLINQVSKRPKAEQHTELQLQYGNYNRKQVAVDTTGALNPEGTLLYRLVAIQRDSDTQVDHVKDNRQVLMPSLTWRPNEDIDWTVMANIQRDDSGSTTQFFPHKGTLWNAPYGRFHSNRFASEPGFDEYDSDQTALTSQFSWHLNDTWTLRQNLRWQKSKVSYQSIYSKYAAKPLFKPDNQTLDRVYYVSKPEVKVWVADQNVEARFDTGPLQHTLLLGGDYQHAVTNRDSASGAATPLNMYNPVYGTFDPSIIRLTADPEQRVMQQGLYAQDQIKYEQWLLTLGLRKDWAASQTQGKTRQKDDKVTGRAGLTYLFDNGIAPYLSYSESFQPQIGLNQRTLEPYVPLKGKQWELGVKYQPVGSSSLYTAAVYDIREQNRRMPDPVDPMNTLQSGETRARGLELEALVAVTPDWDLIGTYSYTDTTVLNGSPAEQGKRLASVPENMASVWSQHRFSIGDIPGFSVGAGVRYVGSSWDGADRVKTPSSTLLDAMLGYRYQNWNMTLNATNLEDKTYYTTCLARGDCFIGNRRTIVGTLAYNF</sequence>
<keyword evidence="9" id="KW-0406">Ion transport</keyword>
<evidence type="ECO:0000256" key="7">
    <source>
        <dbReference type="ARBA" id="ARBA00022729"/>
    </source>
</evidence>
<keyword evidence="5" id="KW-0410">Iron transport</keyword>
<dbReference type="InterPro" id="IPR000531">
    <property type="entry name" value="Beta-barrel_TonB"/>
</dbReference>
<keyword evidence="4 14" id="KW-1134">Transmembrane beta strand</keyword>
<keyword evidence="13 14" id="KW-0998">Cell outer membrane</keyword>
<feature type="domain" description="TonB-dependent receptor plug" evidence="17">
    <location>
        <begin position="77"/>
        <end position="175"/>
    </location>
</feature>
<evidence type="ECO:0000256" key="15">
    <source>
        <dbReference type="RuleBase" id="RU003357"/>
    </source>
</evidence>
<evidence type="ECO:0000256" key="10">
    <source>
        <dbReference type="ARBA" id="ARBA00023077"/>
    </source>
</evidence>
<evidence type="ECO:0000256" key="2">
    <source>
        <dbReference type="ARBA" id="ARBA00009810"/>
    </source>
</evidence>
<keyword evidence="12" id="KW-0675">Receptor</keyword>
<dbReference type="Gene3D" id="2.40.170.20">
    <property type="entry name" value="TonB-dependent receptor, beta-barrel domain"/>
    <property type="match status" value="1"/>
</dbReference>
<proteinExistence type="inferred from homology"/>
<dbReference type="Pfam" id="PF07715">
    <property type="entry name" value="Plug"/>
    <property type="match status" value="1"/>
</dbReference>
<dbReference type="InterPro" id="IPR039426">
    <property type="entry name" value="TonB-dep_rcpt-like"/>
</dbReference>
<evidence type="ECO:0000256" key="11">
    <source>
        <dbReference type="ARBA" id="ARBA00023136"/>
    </source>
</evidence>
<keyword evidence="19" id="KW-1185">Reference proteome</keyword>
<reference evidence="18 19" key="1">
    <citation type="submission" date="2016-10" db="EMBL/GenBank/DDBJ databases">
        <authorList>
            <person name="Varghese N."/>
            <person name="Submissions S."/>
        </authorList>
    </citation>
    <scope>NUCLEOTIDE SEQUENCE [LARGE SCALE GENOMIC DNA]</scope>
    <source>
        <strain evidence="18 19">BS2771</strain>
    </source>
</reference>
<keyword evidence="11 14" id="KW-0472">Membrane</keyword>
<evidence type="ECO:0000256" key="14">
    <source>
        <dbReference type="PROSITE-ProRule" id="PRU01360"/>
    </source>
</evidence>
<protein>
    <submittedName>
        <fullName evidence="18">Iron complex outermembrane recepter protein</fullName>
    </submittedName>
</protein>
<dbReference type="PROSITE" id="PS52016">
    <property type="entry name" value="TONB_DEPENDENT_REC_3"/>
    <property type="match status" value="1"/>
</dbReference>
<keyword evidence="7" id="KW-0732">Signal</keyword>
<evidence type="ECO:0000256" key="6">
    <source>
        <dbReference type="ARBA" id="ARBA00022692"/>
    </source>
</evidence>
<dbReference type="Gene3D" id="2.170.130.10">
    <property type="entry name" value="TonB-dependent receptor, plug domain"/>
    <property type="match status" value="1"/>
</dbReference>
<dbReference type="InterPro" id="IPR010105">
    <property type="entry name" value="TonB_sidphr_rcpt"/>
</dbReference>
<keyword evidence="8" id="KW-0408">Iron</keyword>
<dbReference type="CDD" id="cd01347">
    <property type="entry name" value="ligand_gated_channel"/>
    <property type="match status" value="1"/>
</dbReference>
<dbReference type="NCBIfam" id="TIGR01783">
    <property type="entry name" value="TonB-siderophor"/>
    <property type="match status" value="1"/>
</dbReference>
<dbReference type="PANTHER" id="PTHR32552:SF68">
    <property type="entry name" value="FERRICHROME OUTER MEMBRANE TRANSPORTER_PHAGE RECEPTOR"/>
    <property type="match status" value="1"/>
</dbReference>
<evidence type="ECO:0000256" key="9">
    <source>
        <dbReference type="ARBA" id="ARBA00023065"/>
    </source>
</evidence>
<dbReference type="EMBL" id="LT629800">
    <property type="protein sequence ID" value="SDV10500.1"/>
    <property type="molecule type" value="Genomic_DNA"/>
</dbReference>
<evidence type="ECO:0000313" key="18">
    <source>
        <dbReference type="EMBL" id="SDV10500.1"/>
    </source>
</evidence>
<evidence type="ECO:0000256" key="13">
    <source>
        <dbReference type="ARBA" id="ARBA00023237"/>
    </source>
</evidence>
<dbReference type="InterPro" id="IPR037066">
    <property type="entry name" value="Plug_dom_sf"/>
</dbReference>
<keyword evidence="6 14" id="KW-0812">Transmembrane</keyword>
<evidence type="ECO:0000259" key="17">
    <source>
        <dbReference type="Pfam" id="PF07715"/>
    </source>
</evidence>
<dbReference type="InterPro" id="IPR012910">
    <property type="entry name" value="Plug_dom"/>
</dbReference>
<comment type="similarity">
    <text evidence="2 14 15">Belongs to the TonB-dependent receptor family.</text>
</comment>
<dbReference type="SUPFAM" id="SSF56935">
    <property type="entry name" value="Porins"/>
    <property type="match status" value="1"/>
</dbReference>
<dbReference type="Pfam" id="PF00593">
    <property type="entry name" value="TonB_dep_Rec_b-barrel"/>
    <property type="match status" value="1"/>
</dbReference>
<evidence type="ECO:0000256" key="12">
    <source>
        <dbReference type="ARBA" id="ARBA00023170"/>
    </source>
</evidence>
<gene>
    <name evidence="18" type="ORF">SAMN04490181_4928</name>
</gene>
<dbReference type="PANTHER" id="PTHR32552">
    <property type="entry name" value="FERRICHROME IRON RECEPTOR-RELATED"/>
    <property type="match status" value="1"/>
</dbReference>